<dbReference type="Proteomes" id="UP001342418">
    <property type="component" value="Chromosome"/>
</dbReference>
<dbReference type="PROSITE" id="PS51736">
    <property type="entry name" value="RECOMBINASES_3"/>
    <property type="match status" value="1"/>
</dbReference>
<evidence type="ECO:0000259" key="5">
    <source>
        <dbReference type="PROSITE" id="PS51736"/>
    </source>
</evidence>
<feature type="domain" description="Resolvase/invertase-type recombinase catalytic" evidence="5">
    <location>
        <begin position="3"/>
        <end position="147"/>
    </location>
</feature>
<keyword evidence="7" id="KW-1185">Reference proteome</keyword>
<dbReference type="PANTHER" id="PTHR30461:SF2">
    <property type="entry name" value="SERINE RECOMBINASE PINE-RELATED"/>
    <property type="match status" value="1"/>
</dbReference>
<keyword evidence="1" id="KW-0229">DNA integration</keyword>
<proteinExistence type="predicted"/>
<dbReference type="SMART" id="SM00857">
    <property type="entry name" value="Resolvase"/>
    <property type="match status" value="1"/>
</dbReference>
<dbReference type="PROSITE" id="PS00397">
    <property type="entry name" value="RECOMBINASES_1"/>
    <property type="match status" value="1"/>
</dbReference>
<reference evidence="6 7" key="1">
    <citation type="submission" date="2018-07" db="EMBL/GenBank/DDBJ databases">
        <title>Genome sequence of Nitratireductor thuwali#1536.</title>
        <authorList>
            <person name="Michoud G."/>
            <person name="Merlino G."/>
            <person name="Sefrji F.O."/>
            <person name="Daffonchio D."/>
        </authorList>
    </citation>
    <scope>NUCLEOTIDE SEQUENCE [LARGE SCALE GENOMIC DNA]</scope>
    <source>
        <strain evidence="7">Nit1536</strain>
    </source>
</reference>
<dbReference type="InterPro" id="IPR006119">
    <property type="entry name" value="Resolv_N"/>
</dbReference>
<dbReference type="InterPro" id="IPR006118">
    <property type="entry name" value="Recombinase_CS"/>
</dbReference>
<dbReference type="PANTHER" id="PTHR30461">
    <property type="entry name" value="DNA-INVERTASE FROM LAMBDOID PROPHAGE"/>
    <property type="match status" value="1"/>
</dbReference>
<sequence>MKRAALYLRVSTKEQTTQNQRIELERVAEAKGWRIVSVFEDDGISGAKGRDKRPSFDHALKDAVRAKLDVLMAWDVSRLGRSLAGLVQTLDDLHANGVDLYLHQQAIDTTTPSGKAMFQMCGVFAEFERSMISERVRAGLSRAASNGTKLGRPIAVANLKEIQREREEGKSIRRIAANHALSVGTVHRLLKTISG</sequence>
<dbReference type="CDD" id="cd03768">
    <property type="entry name" value="SR_ResInv"/>
    <property type="match status" value="1"/>
</dbReference>
<dbReference type="EMBL" id="CP030941">
    <property type="protein sequence ID" value="UUP19092.1"/>
    <property type="molecule type" value="Genomic_DNA"/>
</dbReference>
<evidence type="ECO:0000313" key="7">
    <source>
        <dbReference type="Proteomes" id="UP001342418"/>
    </source>
</evidence>
<dbReference type="InterPro" id="IPR050639">
    <property type="entry name" value="SSR_resolvase"/>
</dbReference>
<evidence type="ECO:0000256" key="2">
    <source>
        <dbReference type="ARBA" id="ARBA00023125"/>
    </source>
</evidence>
<keyword evidence="3" id="KW-0233">DNA recombination</keyword>
<gene>
    <name evidence="6" type="primary">pinR</name>
    <name evidence="6" type="ORF">NTH_03582</name>
</gene>
<protein>
    <submittedName>
        <fullName evidence="6">DNA-invertase from lambdoid prophage Rac</fullName>
    </submittedName>
</protein>
<dbReference type="Gene3D" id="3.40.50.1390">
    <property type="entry name" value="Resolvase, N-terminal catalytic domain"/>
    <property type="match status" value="1"/>
</dbReference>
<accession>A0ABY5MQN1</accession>
<keyword evidence="2" id="KW-0238">DNA-binding</keyword>
<evidence type="ECO:0000256" key="1">
    <source>
        <dbReference type="ARBA" id="ARBA00022908"/>
    </source>
</evidence>
<dbReference type="SUPFAM" id="SSF53041">
    <property type="entry name" value="Resolvase-like"/>
    <property type="match status" value="1"/>
</dbReference>
<name>A0ABY5MQN1_9HYPH</name>
<feature type="active site" description="O-(5'-phospho-DNA)-serine intermediate" evidence="4">
    <location>
        <position position="11"/>
    </location>
</feature>
<evidence type="ECO:0000256" key="4">
    <source>
        <dbReference type="PROSITE-ProRule" id="PRU10137"/>
    </source>
</evidence>
<evidence type="ECO:0000313" key="6">
    <source>
        <dbReference type="EMBL" id="UUP19092.1"/>
    </source>
</evidence>
<evidence type="ECO:0000256" key="3">
    <source>
        <dbReference type="ARBA" id="ARBA00023172"/>
    </source>
</evidence>
<dbReference type="InterPro" id="IPR036162">
    <property type="entry name" value="Resolvase-like_N_sf"/>
</dbReference>
<dbReference type="Pfam" id="PF00239">
    <property type="entry name" value="Resolvase"/>
    <property type="match status" value="1"/>
</dbReference>
<dbReference type="RefSeq" id="WP_338531276.1">
    <property type="nucleotide sequence ID" value="NZ_CP030941.1"/>
</dbReference>
<organism evidence="6 7">
    <name type="scientific">Nitratireductor thuwali</name>
    <dbReference type="NCBI Taxonomy" id="2267699"/>
    <lineage>
        <taxon>Bacteria</taxon>
        <taxon>Pseudomonadati</taxon>
        <taxon>Pseudomonadota</taxon>
        <taxon>Alphaproteobacteria</taxon>
        <taxon>Hyphomicrobiales</taxon>
        <taxon>Phyllobacteriaceae</taxon>
        <taxon>Nitratireductor</taxon>
    </lineage>
</organism>